<dbReference type="Gene3D" id="2.160.10.10">
    <property type="entry name" value="Hexapeptide repeat proteins"/>
    <property type="match status" value="1"/>
</dbReference>
<name>A0A378IV64_9GAMM</name>
<dbReference type="RefSeq" id="WP_115175570.1">
    <property type="nucleotide sequence ID" value="NZ_UGNY01000001.1"/>
</dbReference>
<evidence type="ECO:0000313" key="2">
    <source>
        <dbReference type="Proteomes" id="UP000254033"/>
    </source>
</evidence>
<organism evidence="1 2">
    <name type="scientific">Legionella feeleii</name>
    <dbReference type="NCBI Taxonomy" id="453"/>
    <lineage>
        <taxon>Bacteria</taxon>
        <taxon>Pseudomonadati</taxon>
        <taxon>Pseudomonadota</taxon>
        <taxon>Gammaproteobacteria</taxon>
        <taxon>Legionellales</taxon>
        <taxon>Legionellaceae</taxon>
        <taxon>Legionella</taxon>
    </lineage>
</organism>
<keyword evidence="1" id="KW-0808">Transferase</keyword>
<dbReference type="Proteomes" id="UP000254033">
    <property type="component" value="Unassembled WGS sequence"/>
</dbReference>
<reference evidence="1 2" key="1">
    <citation type="submission" date="2018-06" db="EMBL/GenBank/DDBJ databases">
        <authorList>
            <consortium name="Pathogen Informatics"/>
            <person name="Doyle S."/>
        </authorList>
    </citation>
    <scope>NUCLEOTIDE SEQUENCE [LARGE SCALE GENOMIC DNA]</scope>
    <source>
        <strain evidence="1 2">NCTC11978</strain>
    </source>
</reference>
<dbReference type="SUPFAM" id="SSF51161">
    <property type="entry name" value="Trimeric LpxA-like enzymes"/>
    <property type="match status" value="1"/>
</dbReference>
<accession>A0A378IV64</accession>
<sequence length="219" mass="24993">MKLTIELHLLSEYLAKQLQTFYPDGVPVKDNITKIMPTVIERLDYCFSHIRKKYYFDEGQAVFNHLNSDHYAMFLYFVANEAYRQQFINVAEKAFLLNKALHGIDAFYSIALPNVFLFVHPIGTILGNAHYSDFLVVYQNVTVGTDVNSVYPRFGEAVVLYAKSSVIGKCDIGNNVSIAGNTFIRNTDVPDDSVAVGFYPEVRIKKNSKNNKYDFFLNQ</sequence>
<keyword evidence="1" id="KW-0012">Acyltransferase</keyword>
<dbReference type="GO" id="GO:0009001">
    <property type="term" value="F:serine O-acetyltransferase activity"/>
    <property type="evidence" value="ECO:0007669"/>
    <property type="project" value="UniProtKB-EC"/>
</dbReference>
<gene>
    <name evidence="1" type="primary">cysE</name>
    <name evidence="1" type="ORF">NCTC11978_02133</name>
</gene>
<evidence type="ECO:0000313" key="1">
    <source>
        <dbReference type="EMBL" id="STX38943.1"/>
    </source>
</evidence>
<proteinExistence type="predicted"/>
<dbReference type="InterPro" id="IPR011004">
    <property type="entry name" value="Trimer_LpxA-like_sf"/>
</dbReference>
<dbReference type="EC" id="2.3.1.30" evidence="1"/>
<protein>
    <submittedName>
        <fullName evidence="1">Serine acetyltransferase</fullName>
        <ecNumber evidence="1">2.3.1.30</ecNumber>
    </submittedName>
</protein>
<dbReference type="AlphaFoldDB" id="A0A378IV64"/>
<dbReference type="EMBL" id="UGNY01000001">
    <property type="protein sequence ID" value="STX38943.1"/>
    <property type="molecule type" value="Genomic_DNA"/>
</dbReference>